<proteinExistence type="predicted"/>
<dbReference type="InterPro" id="IPR009045">
    <property type="entry name" value="Zn_M74/Hedgehog-like"/>
</dbReference>
<evidence type="ECO:0000313" key="3">
    <source>
        <dbReference type="Proteomes" id="UP000031937"/>
    </source>
</evidence>
<dbReference type="EMBL" id="JPIT01000032">
    <property type="protein sequence ID" value="KIO43245.1"/>
    <property type="molecule type" value="Genomic_DNA"/>
</dbReference>
<dbReference type="InterPro" id="IPR043769">
    <property type="entry name" value="DUF5715"/>
</dbReference>
<dbReference type="Proteomes" id="UP000031980">
    <property type="component" value="Unassembled WGS sequence"/>
</dbReference>
<organism evidence="2 4">
    <name type="scientific">Sanguibacteroides justesenii</name>
    <dbReference type="NCBI Taxonomy" id="1547597"/>
    <lineage>
        <taxon>Bacteria</taxon>
        <taxon>Pseudomonadati</taxon>
        <taxon>Bacteroidota</taxon>
        <taxon>Bacteroidia</taxon>
        <taxon>Bacteroidales</taxon>
        <taxon>Porphyromonadaceae</taxon>
        <taxon>Sanguibacteroides</taxon>
    </lineage>
</organism>
<evidence type="ECO:0000313" key="1">
    <source>
        <dbReference type="EMBL" id="KIO43245.1"/>
    </source>
</evidence>
<sequence length="208" mass="24206">MQVYRLFIFMYFVSCVLVSCGEKKAKRPFVYFRNYSRTFNDLNNRHIDAAKRLGIEPLASSGEFKRASRKLKKISSCGLYHVDELTHSIPYLVPEAYDLLEKIAENFKDSLRAKELPGHKLIVTSVLRTGTSVNRLKKKNLNASSNSAHIYGTTFDIAYSRYKRKGSKSETRDKLKTVLAEVLRDLRKQKRCYVRYEYKQGCFHITVR</sequence>
<dbReference type="Proteomes" id="UP000031937">
    <property type="component" value="Unassembled WGS sequence"/>
</dbReference>
<name>A0A0C3REL2_9PORP</name>
<protein>
    <submittedName>
        <fullName evidence="2">Uncharacterized protein</fullName>
    </submittedName>
</protein>
<dbReference type="RefSeq" id="WP_041504354.1">
    <property type="nucleotide sequence ID" value="NZ_JPIT01000032.1"/>
</dbReference>
<dbReference type="AlphaFoldDB" id="A0A0C3REL2"/>
<gene>
    <name evidence="2" type="ORF">BA92_08060</name>
    <name evidence="1" type="ORF">IE90_13660</name>
</gene>
<comment type="caution">
    <text evidence="2">The sequence shown here is derived from an EMBL/GenBank/DDBJ whole genome shotgun (WGS) entry which is preliminary data.</text>
</comment>
<dbReference type="Pfam" id="PF18979">
    <property type="entry name" value="DUF5715"/>
    <property type="match status" value="1"/>
</dbReference>
<reference evidence="1 3" key="2">
    <citation type="submission" date="2014-07" db="EMBL/GenBank/DDBJ databases">
        <title>Porphyromonadaceae bacterium OUH 334697 = ATCC BAA-2682 = DSM 28341 draft genome.</title>
        <authorList>
            <person name="Sydenham T.V."/>
            <person name="Hasman H."/>
            <person name="Justesen U.S."/>
        </authorList>
    </citation>
    <scope>NUCLEOTIDE SEQUENCE [LARGE SCALE GENOMIC DNA]</scope>
    <source>
        <strain evidence="1 3">OUH 334697</strain>
    </source>
</reference>
<accession>A0A0C3REL2</accession>
<dbReference type="Gene3D" id="3.30.1380.10">
    <property type="match status" value="1"/>
</dbReference>
<dbReference type="SUPFAM" id="SSF55166">
    <property type="entry name" value="Hedgehog/DD-peptidase"/>
    <property type="match status" value="1"/>
</dbReference>
<dbReference type="OrthoDB" id="1523789at2"/>
<dbReference type="PROSITE" id="PS51257">
    <property type="entry name" value="PROKAR_LIPOPROTEIN"/>
    <property type="match status" value="1"/>
</dbReference>
<evidence type="ECO:0000313" key="4">
    <source>
        <dbReference type="Proteomes" id="UP000031980"/>
    </source>
</evidence>
<keyword evidence="4" id="KW-1185">Reference proteome</keyword>
<reference evidence="2 4" key="1">
    <citation type="submission" date="2014-07" db="EMBL/GenBank/DDBJ databases">
        <title>Porphyromonadaceae bacterium OUH 308042 = ATCC BAA-2681 = DSM 28342 draft genome.</title>
        <authorList>
            <person name="Sydenham T.V."/>
            <person name="Hasman H."/>
            <person name="Justensen U.S."/>
        </authorList>
    </citation>
    <scope>NUCLEOTIDE SEQUENCE [LARGE SCALE GENOMIC DNA]</scope>
    <source>
        <strain evidence="2 4">OUH 308042</strain>
    </source>
</reference>
<dbReference type="EMBL" id="JPIU01000038">
    <property type="protein sequence ID" value="KIO44961.1"/>
    <property type="molecule type" value="Genomic_DNA"/>
</dbReference>
<evidence type="ECO:0000313" key="2">
    <source>
        <dbReference type="EMBL" id="KIO44961.1"/>
    </source>
</evidence>